<comment type="caution">
    <text evidence="3">The sequence shown here is derived from an EMBL/GenBank/DDBJ whole genome shotgun (WGS) entry which is preliminary data.</text>
</comment>
<protein>
    <recommendedName>
        <fullName evidence="2">Heterokaryon incompatibility domain-containing protein</fullName>
    </recommendedName>
</protein>
<evidence type="ECO:0000313" key="3">
    <source>
        <dbReference type="EMBL" id="KAL2062594.1"/>
    </source>
</evidence>
<proteinExistence type="predicted"/>
<sequence>MPVQTRSQSKKHDQSSSTTGNKAAVKTDVISSSDAVLGSDDGAASNVNAKATAHQLCSVCQEIVSQSHLLNDRADKLDILLNAWGSTERREQYSHHPTLDALHASASDGCHLCTLLCNVVNEGPAEPSPEASEDEDEDKKAEDPMEGLGPSHLSALNMAPMLRSQKKKERLDRKQQSQRIKADRAIKSDGIVLQFSWSCYRWDKTVKEKRNSHISINLECGWYLGYPMETNGKKALTVRPAVSQVESSTWEANRDDPVEVTHDAQTSLSTGSDASFDLARRWLLRCKSDHKVCHDAERSVKIAPTRVLDVGSDKEPTIRLKSPHQEWGHQEWEYVSLSHRWGDSQPLRLLKDNIETFQSEIKWEDLPQTFRDAVTITQKLGYRFLWIDSLCIIQDSKEDWERESTVMGQIYRGSALNISAGGADGCTKGCFATRNPLQRRPCILTGTATDGMVATRRCPDEWTRTSHTAPRGWVFQERMLAPRTLHYNRTTISWECICLDATEGRPDGDTWDWERDKRYRRPKELFQTLMDSRPELLASKAARQDAYEERFGQAWSELVRDYASKILTQRADKLVALHGIVSILSENTHLRNFCGLWAQHISCELMWSTGSYPELKRPEFFDKSMYRAPSWSWACVDSGVCFNYPRLVRGREENILGFSMWVSYVLKPQFDVIEFEISEKSNGEVTTAILVLEGRLRKIEWQENSGVKGFKHHSQARSISDTWMPDFQMATAMESWALLLMTGEASDNVEDGRVDTMLILDPVKANREHVFRRSGYAEQFYWKDDTYPIFRDGREELKERIYLI</sequence>
<evidence type="ECO:0000313" key="4">
    <source>
        <dbReference type="Proteomes" id="UP001595075"/>
    </source>
</evidence>
<evidence type="ECO:0000259" key="2">
    <source>
        <dbReference type="Pfam" id="PF06985"/>
    </source>
</evidence>
<evidence type="ECO:0000256" key="1">
    <source>
        <dbReference type="SAM" id="MobiDB-lite"/>
    </source>
</evidence>
<feature type="region of interest" description="Disordered" evidence="1">
    <location>
        <begin position="1"/>
        <end position="25"/>
    </location>
</feature>
<reference evidence="3 4" key="1">
    <citation type="journal article" date="2024" name="Commun. Biol.">
        <title>Comparative genomic analysis of thermophilic fungi reveals convergent evolutionary adaptations and gene losses.</title>
        <authorList>
            <person name="Steindorff A.S."/>
            <person name="Aguilar-Pontes M.V."/>
            <person name="Robinson A.J."/>
            <person name="Andreopoulos B."/>
            <person name="LaButti K."/>
            <person name="Kuo A."/>
            <person name="Mondo S."/>
            <person name="Riley R."/>
            <person name="Otillar R."/>
            <person name="Haridas S."/>
            <person name="Lipzen A."/>
            <person name="Grimwood J."/>
            <person name="Schmutz J."/>
            <person name="Clum A."/>
            <person name="Reid I.D."/>
            <person name="Moisan M.C."/>
            <person name="Butler G."/>
            <person name="Nguyen T.T.M."/>
            <person name="Dewar K."/>
            <person name="Conant G."/>
            <person name="Drula E."/>
            <person name="Henrissat B."/>
            <person name="Hansel C."/>
            <person name="Singer S."/>
            <person name="Hutchinson M.I."/>
            <person name="de Vries R.P."/>
            <person name="Natvig D.O."/>
            <person name="Powell A.J."/>
            <person name="Tsang A."/>
            <person name="Grigoriev I.V."/>
        </authorList>
    </citation>
    <scope>NUCLEOTIDE SEQUENCE [LARGE SCALE GENOMIC DNA]</scope>
    <source>
        <strain evidence="3 4">CBS 494.80</strain>
    </source>
</reference>
<feature type="domain" description="Heterokaryon incompatibility" evidence="2">
    <location>
        <begin position="334"/>
        <end position="477"/>
    </location>
</feature>
<dbReference type="Pfam" id="PF06985">
    <property type="entry name" value="HET"/>
    <property type="match status" value="1"/>
</dbReference>
<name>A0ABR4BY40_9HELO</name>
<gene>
    <name evidence="3" type="ORF">VTL71DRAFT_5666</name>
</gene>
<keyword evidence="4" id="KW-1185">Reference proteome</keyword>
<dbReference type="Proteomes" id="UP001595075">
    <property type="component" value="Unassembled WGS sequence"/>
</dbReference>
<dbReference type="PANTHER" id="PTHR33112">
    <property type="entry name" value="DOMAIN PROTEIN, PUTATIVE-RELATED"/>
    <property type="match status" value="1"/>
</dbReference>
<feature type="region of interest" description="Disordered" evidence="1">
    <location>
        <begin position="124"/>
        <end position="157"/>
    </location>
</feature>
<dbReference type="EMBL" id="JAZHXI010000016">
    <property type="protein sequence ID" value="KAL2062594.1"/>
    <property type="molecule type" value="Genomic_DNA"/>
</dbReference>
<organism evidence="3 4">
    <name type="scientific">Oculimacula yallundae</name>
    <dbReference type="NCBI Taxonomy" id="86028"/>
    <lineage>
        <taxon>Eukaryota</taxon>
        <taxon>Fungi</taxon>
        <taxon>Dikarya</taxon>
        <taxon>Ascomycota</taxon>
        <taxon>Pezizomycotina</taxon>
        <taxon>Leotiomycetes</taxon>
        <taxon>Helotiales</taxon>
        <taxon>Ploettnerulaceae</taxon>
        <taxon>Oculimacula</taxon>
    </lineage>
</organism>
<dbReference type="PANTHER" id="PTHR33112:SF16">
    <property type="entry name" value="HETEROKARYON INCOMPATIBILITY DOMAIN-CONTAINING PROTEIN"/>
    <property type="match status" value="1"/>
</dbReference>
<accession>A0ABR4BY40</accession>
<dbReference type="InterPro" id="IPR010730">
    <property type="entry name" value="HET"/>
</dbReference>